<comment type="caution">
    <text evidence="1">The sequence shown here is derived from an EMBL/GenBank/DDBJ whole genome shotgun (WGS) entry which is preliminary data.</text>
</comment>
<accession>A0A392Q6R3</accession>
<sequence>MYSSLTHQLSDIDTVAAMDMPTAAAVWDKREWSTKALLIKDEGDECSIVMTTVCLLVVLKRVALRGGVVGRFKVGDGANGRQRR</sequence>
<dbReference type="AlphaFoldDB" id="A0A392Q6R3"/>
<proteinExistence type="predicted"/>
<evidence type="ECO:0000313" key="2">
    <source>
        <dbReference type="Proteomes" id="UP000265520"/>
    </source>
</evidence>
<dbReference type="Proteomes" id="UP000265520">
    <property type="component" value="Unassembled WGS sequence"/>
</dbReference>
<dbReference type="EMBL" id="LXQA010115263">
    <property type="protein sequence ID" value="MCI19539.1"/>
    <property type="molecule type" value="Genomic_DNA"/>
</dbReference>
<feature type="non-terminal residue" evidence="1">
    <location>
        <position position="84"/>
    </location>
</feature>
<reference evidence="1 2" key="1">
    <citation type="journal article" date="2018" name="Front. Plant Sci.">
        <title>Red Clover (Trifolium pratense) and Zigzag Clover (T. medium) - A Picture of Genomic Similarities and Differences.</title>
        <authorList>
            <person name="Dluhosova J."/>
            <person name="Istvanek J."/>
            <person name="Nedelnik J."/>
            <person name="Repkova J."/>
        </authorList>
    </citation>
    <scope>NUCLEOTIDE SEQUENCE [LARGE SCALE GENOMIC DNA]</scope>
    <source>
        <strain evidence="2">cv. 10/8</strain>
        <tissue evidence="1">Leaf</tissue>
    </source>
</reference>
<name>A0A392Q6R3_9FABA</name>
<organism evidence="1 2">
    <name type="scientific">Trifolium medium</name>
    <dbReference type="NCBI Taxonomy" id="97028"/>
    <lineage>
        <taxon>Eukaryota</taxon>
        <taxon>Viridiplantae</taxon>
        <taxon>Streptophyta</taxon>
        <taxon>Embryophyta</taxon>
        <taxon>Tracheophyta</taxon>
        <taxon>Spermatophyta</taxon>
        <taxon>Magnoliopsida</taxon>
        <taxon>eudicotyledons</taxon>
        <taxon>Gunneridae</taxon>
        <taxon>Pentapetalae</taxon>
        <taxon>rosids</taxon>
        <taxon>fabids</taxon>
        <taxon>Fabales</taxon>
        <taxon>Fabaceae</taxon>
        <taxon>Papilionoideae</taxon>
        <taxon>50 kb inversion clade</taxon>
        <taxon>NPAAA clade</taxon>
        <taxon>Hologalegina</taxon>
        <taxon>IRL clade</taxon>
        <taxon>Trifolieae</taxon>
        <taxon>Trifolium</taxon>
    </lineage>
</organism>
<evidence type="ECO:0000313" key="1">
    <source>
        <dbReference type="EMBL" id="MCI19539.1"/>
    </source>
</evidence>
<keyword evidence="2" id="KW-1185">Reference proteome</keyword>
<protein>
    <submittedName>
        <fullName evidence="1">Uncharacterized protein</fullName>
    </submittedName>
</protein>